<dbReference type="GO" id="GO:0015833">
    <property type="term" value="P:peptide transport"/>
    <property type="evidence" value="ECO:0007669"/>
    <property type="project" value="TreeGrafter"/>
</dbReference>
<dbReference type="Proteomes" id="UP000295758">
    <property type="component" value="Unassembled WGS sequence"/>
</dbReference>
<dbReference type="Proteomes" id="UP000324896">
    <property type="component" value="Unassembled WGS sequence"/>
</dbReference>
<organism evidence="7 17">
    <name type="scientific">Halanaerobium congolense</name>
    <dbReference type="NCBI Taxonomy" id="54121"/>
    <lineage>
        <taxon>Bacteria</taxon>
        <taxon>Bacillati</taxon>
        <taxon>Bacillota</taxon>
        <taxon>Clostridia</taxon>
        <taxon>Halanaerobiales</taxon>
        <taxon>Halanaerobiaceae</taxon>
        <taxon>Halanaerobium</taxon>
    </lineage>
</organism>
<evidence type="ECO:0000256" key="2">
    <source>
        <dbReference type="ARBA" id="ARBA00022448"/>
    </source>
</evidence>
<dbReference type="EMBL" id="FNEH01000001">
    <property type="protein sequence ID" value="SDI08467.1"/>
    <property type="molecule type" value="Genomic_DNA"/>
</dbReference>
<dbReference type="Gene3D" id="3.10.105.10">
    <property type="entry name" value="Dipeptide-binding Protein, Domain 3"/>
    <property type="match status" value="1"/>
</dbReference>
<evidence type="ECO:0000313" key="9">
    <source>
        <dbReference type="EMBL" id="SDI08467.1"/>
    </source>
</evidence>
<dbReference type="Proteomes" id="UP000247389">
    <property type="component" value="Unassembled WGS sequence"/>
</dbReference>
<dbReference type="Proteomes" id="UP000199519">
    <property type="component" value="Unassembled WGS sequence"/>
</dbReference>
<dbReference type="InterPro" id="IPR000914">
    <property type="entry name" value="SBP_5_dom"/>
</dbReference>
<dbReference type="InterPro" id="IPR039424">
    <property type="entry name" value="SBP_5"/>
</dbReference>
<evidence type="ECO:0000313" key="13">
    <source>
        <dbReference type="Proteomes" id="UP000198945"/>
    </source>
</evidence>
<dbReference type="Proteomes" id="UP000198945">
    <property type="component" value="Unassembled WGS sequence"/>
</dbReference>
<reference evidence="12 14" key="1">
    <citation type="submission" date="2016-10" db="EMBL/GenBank/DDBJ databases">
        <authorList>
            <person name="Varghese N."/>
            <person name="Submissions S."/>
        </authorList>
    </citation>
    <scope>NUCLEOTIDE SEQUENCE [LARGE SCALE GENOMIC DNA]</scope>
    <source>
        <strain evidence="7 17">WG10</strain>
        <strain evidence="8 14">WG2</strain>
        <strain evidence="10 12">WG5</strain>
    </source>
</reference>
<evidence type="ECO:0000256" key="1">
    <source>
        <dbReference type="ARBA" id="ARBA00005695"/>
    </source>
</evidence>
<evidence type="ECO:0000313" key="16">
    <source>
        <dbReference type="Proteomes" id="UP000295758"/>
    </source>
</evidence>
<dbReference type="PANTHER" id="PTHR30290:SF9">
    <property type="entry name" value="OLIGOPEPTIDE-BINDING PROTEIN APPA"/>
    <property type="match status" value="1"/>
</dbReference>
<name>A0A1G6HP03_9FIRM</name>
<evidence type="ECO:0000313" key="8">
    <source>
        <dbReference type="EMBL" id="SDE90604.1"/>
    </source>
</evidence>
<evidence type="ECO:0000313" key="7">
    <source>
        <dbReference type="EMBL" id="SDB95868.1"/>
    </source>
</evidence>
<dbReference type="Gene3D" id="3.90.76.10">
    <property type="entry name" value="Dipeptide-binding Protein, Domain 1"/>
    <property type="match status" value="1"/>
</dbReference>
<evidence type="ECO:0000256" key="3">
    <source>
        <dbReference type="ARBA" id="ARBA00022729"/>
    </source>
</evidence>
<reference evidence="9 13" key="2">
    <citation type="submission" date="2016-10" db="EMBL/GenBank/DDBJ databases">
        <authorList>
            <person name="de Groot N.N."/>
        </authorList>
    </citation>
    <scope>NUCLEOTIDE SEQUENCE [LARGE SCALE GENOMIC DNA]</scope>
    <source>
        <strain evidence="9 13">WG7</strain>
    </source>
</reference>
<dbReference type="RefSeq" id="WP_089655668.1">
    <property type="nucleotide sequence ID" value="NZ_FMYT01000001.1"/>
</dbReference>
<proteinExistence type="inferred from homology"/>
<feature type="signal peptide" evidence="4">
    <location>
        <begin position="1"/>
        <end position="25"/>
    </location>
</feature>
<keyword evidence="14" id="KW-1185">Reference proteome</keyword>
<keyword evidence="2" id="KW-0813">Transport</keyword>
<feature type="domain" description="Solute-binding protein family 5" evidence="5">
    <location>
        <begin position="73"/>
        <end position="444"/>
    </location>
</feature>
<dbReference type="InterPro" id="IPR030678">
    <property type="entry name" value="Peptide/Ni-bd"/>
</dbReference>
<dbReference type="EMBL" id="FNBJ01000003">
    <property type="protein sequence ID" value="SDE90604.1"/>
    <property type="molecule type" value="Genomic_DNA"/>
</dbReference>
<evidence type="ECO:0000259" key="5">
    <source>
        <dbReference type="Pfam" id="PF00496"/>
    </source>
</evidence>
<evidence type="ECO:0000313" key="6">
    <source>
        <dbReference type="EMBL" id="PXV69955.1"/>
    </source>
</evidence>
<reference evidence="11 16" key="4">
    <citation type="submission" date="2019-03" db="EMBL/GenBank/DDBJ databases">
        <title>Deep subsurface shale carbon reservoir microbial communities from Ohio and West Virginia, USA.</title>
        <authorList>
            <person name="Wrighton K."/>
        </authorList>
    </citation>
    <scope>NUCLEOTIDE SEQUENCE [LARGE SCALE GENOMIC DNA]</scope>
    <source>
        <strain evidence="11 16">UTICA-S4D12</strain>
    </source>
</reference>
<dbReference type="Gene3D" id="3.40.190.10">
    <property type="entry name" value="Periplasmic binding protein-like II"/>
    <property type="match status" value="1"/>
</dbReference>
<gene>
    <name evidence="11" type="ORF">BY453_10577</name>
    <name evidence="6" type="ORF">C8C78_10284</name>
    <name evidence="7" type="ORF">SAMN04488597_10156</name>
    <name evidence="8" type="ORF">SAMN04488598_103116</name>
    <name evidence="10" type="ORF">SAMN04515652_103115</name>
    <name evidence="9" type="ORF">SAMN04515654_101218</name>
</gene>
<dbReference type="PIRSF" id="PIRSF002741">
    <property type="entry name" value="MppA"/>
    <property type="match status" value="1"/>
</dbReference>
<dbReference type="Proteomes" id="UP000198612">
    <property type="component" value="Unassembled WGS sequence"/>
</dbReference>
<evidence type="ECO:0000256" key="4">
    <source>
        <dbReference type="SAM" id="SignalP"/>
    </source>
</evidence>
<dbReference type="PANTHER" id="PTHR30290">
    <property type="entry name" value="PERIPLASMIC BINDING COMPONENT OF ABC TRANSPORTER"/>
    <property type="match status" value="1"/>
</dbReference>
<accession>A0A1G6HP03</accession>
<feature type="chain" id="PRO_5011393181" evidence="4">
    <location>
        <begin position="26"/>
        <end position="520"/>
    </location>
</feature>
<dbReference type="AlphaFoldDB" id="A0A1G6HP03"/>
<dbReference type="EMBL" id="FOHG01000003">
    <property type="protein sequence ID" value="SES69256.1"/>
    <property type="molecule type" value="Genomic_DNA"/>
</dbReference>
<dbReference type="CDD" id="cd08493">
    <property type="entry name" value="PBP2_DppA_like"/>
    <property type="match status" value="1"/>
</dbReference>
<dbReference type="SUPFAM" id="SSF53850">
    <property type="entry name" value="Periplasmic binding protein-like II"/>
    <property type="match status" value="1"/>
</dbReference>
<comment type="similarity">
    <text evidence="1">Belongs to the bacterial solute-binding protein 5 family.</text>
</comment>
<keyword evidence="3 4" id="KW-0732">Signal</keyword>
<evidence type="ECO:0000313" key="12">
    <source>
        <dbReference type="Proteomes" id="UP000198612"/>
    </source>
</evidence>
<sequence length="520" mass="59417">MRKITLTTFIILAVIMSMFVTGVMAQEQGGTLVFGRGGDTVGLDPIQVTDGESFKVTQQIYDTLVDYTPGTTEVEPALATDWEVSEDGLTWTFHLREGVEFHDGNPFNAEAVKWNFDRWRLEDHPYHIGGEFTYYSYMFQGFPGIIQEVNVVDEYTVEFVLSEKQAPFLNNLAMVPFGIASPEAVKKYGEDYFKNPVGTGAFVLEEWRQGDRVILKANENYWRERAYLDEIVFRSIPDNSARFMELQSGSIDMMDGVSPEDVEAIEESDTLKLSLRPSMNVGYFAMNFKFEPFDDVRVRRAFNHAIDKQAIIDAFYAGLAEPAKNPMPPSIWGYNDEIEPYEYNPEKAKELLAEAGYEDGFEFDLWYLPVPRPYIPQGKFIGQAIQSYLSEIGVTANLVTYDWSTYLDKTDHQEAPTYMLGWTGDNGDPDNFLYVLLDKDNSNNAYESDELHEVLVEAQKTMDQDKRVELYMEAQEIIHQDAPWVPLVHSTPPIALKSMVENYIPNPTGTEKLHRVWLSE</sequence>
<protein>
    <submittedName>
        <fullName evidence="7">Peptide/nickel transport system substrate-binding protein</fullName>
    </submittedName>
</protein>
<evidence type="ECO:0000313" key="15">
    <source>
        <dbReference type="Proteomes" id="UP000247389"/>
    </source>
</evidence>
<evidence type="ECO:0000313" key="17">
    <source>
        <dbReference type="Proteomes" id="UP000324896"/>
    </source>
</evidence>
<dbReference type="GO" id="GO:0043190">
    <property type="term" value="C:ATP-binding cassette (ABC) transporter complex"/>
    <property type="evidence" value="ECO:0007669"/>
    <property type="project" value="InterPro"/>
</dbReference>
<dbReference type="EMBL" id="QICM01000002">
    <property type="protein sequence ID" value="PXV69955.1"/>
    <property type="molecule type" value="Genomic_DNA"/>
</dbReference>
<dbReference type="EMBL" id="FMYT01000001">
    <property type="protein sequence ID" value="SDB95868.1"/>
    <property type="molecule type" value="Genomic_DNA"/>
</dbReference>
<evidence type="ECO:0000313" key="10">
    <source>
        <dbReference type="EMBL" id="SES69256.1"/>
    </source>
</evidence>
<dbReference type="Pfam" id="PF00496">
    <property type="entry name" value="SBP_bac_5"/>
    <property type="match status" value="1"/>
</dbReference>
<dbReference type="GO" id="GO:0042597">
    <property type="term" value="C:periplasmic space"/>
    <property type="evidence" value="ECO:0007669"/>
    <property type="project" value="UniProtKB-ARBA"/>
</dbReference>
<reference evidence="6 15" key="3">
    <citation type="submission" date="2018-04" db="EMBL/GenBank/DDBJ databases">
        <title>Subsurface microbial communities from deep shales in Ohio and West Virginia, USA.</title>
        <authorList>
            <person name="Wrighton K."/>
        </authorList>
    </citation>
    <scope>NUCLEOTIDE SEQUENCE [LARGE SCALE GENOMIC DNA]</scope>
    <source>
        <strain evidence="6 15">MSL28</strain>
    </source>
</reference>
<evidence type="ECO:0000313" key="11">
    <source>
        <dbReference type="EMBL" id="TDS33069.1"/>
    </source>
</evidence>
<dbReference type="GO" id="GO:1904680">
    <property type="term" value="F:peptide transmembrane transporter activity"/>
    <property type="evidence" value="ECO:0007669"/>
    <property type="project" value="TreeGrafter"/>
</dbReference>
<evidence type="ECO:0000313" key="14">
    <source>
        <dbReference type="Proteomes" id="UP000199519"/>
    </source>
</evidence>
<dbReference type="EMBL" id="SOAA01000005">
    <property type="protein sequence ID" value="TDS33069.1"/>
    <property type="molecule type" value="Genomic_DNA"/>
</dbReference>